<dbReference type="PROSITE" id="PS51257">
    <property type="entry name" value="PROKAR_LIPOPROTEIN"/>
    <property type="match status" value="1"/>
</dbReference>
<dbReference type="KEGG" id="nmo:Nmlp_1231"/>
<dbReference type="EMBL" id="HF582854">
    <property type="protein sequence ID" value="CCQ35440.1"/>
    <property type="molecule type" value="Genomic_DNA"/>
</dbReference>
<organism evidence="2 3">
    <name type="scientific">Natronomonas moolapensis (strain DSM 18674 / CECT 7526 / JCM 14361 / 8.8.11)</name>
    <dbReference type="NCBI Taxonomy" id="268739"/>
    <lineage>
        <taxon>Archaea</taxon>
        <taxon>Methanobacteriati</taxon>
        <taxon>Methanobacteriota</taxon>
        <taxon>Stenosarchaea group</taxon>
        <taxon>Halobacteria</taxon>
        <taxon>Halobacteriales</taxon>
        <taxon>Natronomonadaceae</taxon>
        <taxon>Natronomonas</taxon>
    </lineage>
</organism>
<accession>M1XNF9</accession>
<evidence type="ECO:0000313" key="3">
    <source>
        <dbReference type="Proteomes" id="UP000011867"/>
    </source>
</evidence>
<dbReference type="RefSeq" id="WP_015408289.1">
    <property type="nucleotide sequence ID" value="NC_020388.1"/>
</dbReference>
<evidence type="ECO:0000313" key="2">
    <source>
        <dbReference type="EMBL" id="CCQ35440.1"/>
    </source>
</evidence>
<dbReference type="STRING" id="268739.Nmlp_1231"/>
<feature type="compositionally biased region" description="Low complexity" evidence="1">
    <location>
        <begin position="24"/>
        <end position="35"/>
    </location>
</feature>
<dbReference type="HOGENOM" id="CLU_1451446_0_0_2"/>
<dbReference type="AlphaFoldDB" id="M1XNF9"/>
<sequence>MDSPPTRRKLLATAGVAAVSLAAGCSGAGDAPTGTDSDDTATDTPDPDLRVDDRYLSSAFPIEFVAPDFEERTGFADDARIAYVHWHGADVSHWHQSPIELAASERRAGRTRFLLEGADAIPLGPDERFSQVVRPAAGEDAPVRTTVDGARVDVLAEAVGEAELLFELRVDGESGWLSPPLPVEIV</sequence>
<name>M1XNF9_NATM8</name>
<dbReference type="PROSITE" id="PS51318">
    <property type="entry name" value="TAT"/>
    <property type="match status" value="1"/>
</dbReference>
<gene>
    <name evidence="2" type="ordered locus">Nmlp_1231</name>
</gene>
<protein>
    <submittedName>
        <fullName evidence="2">Uncharacterized protein</fullName>
    </submittedName>
</protein>
<dbReference type="InterPro" id="IPR006311">
    <property type="entry name" value="TAT_signal"/>
</dbReference>
<dbReference type="OrthoDB" id="242689at2157"/>
<feature type="region of interest" description="Disordered" evidence="1">
    <location>
        <begin position="24"/>
        <end position="50"/>
    </location>
</feature>
<dbReference type="Proteomes" id="UP000011867">
    <property type="component" value="Chromosome"/>
</dbReference>
<proteinExistence type="predicted"/>
<dbReference type="eggNOG" id="arCOG11365">
    <property type="taxonomic scope" value="Archaea"/>
</dbReference>
<reference evidence="2 3" key="1">
    <citation type="journal article" date="2013" name="Genome Announc.">
        <title>Genome of the haloarchaeon Natronomonas moolapensis, a neutrophilic member of a previously haloalkaliphilic genus.</title>
        <authorList>
            <person name="Dyall-Smith M.L."/>
            <person name="Pfeiffer F."/>
            <person name="Oberwinkler T."/>
            <person name="Klee K."/>
            <person name="Rampp M."/>
            <person name="Palm P."/>
            <person name="Gross K."/>
            <person name="Schuster S.C."/>
            <person name="Oesterhelt D."/>
        </authorList>
    </citation>
    <scope>NUCLEOTIDE SEQUENCE [LARGE SCALE GENOMIC DNA]</scope>
    <source>
        <strain evidence="3">DSM 18674 / JCM 14361 / 8.8.11</strain>
    </source>
</reference>
<keyword evidence="3" id="KW-1185">Reference proteome</keyword>
<dbReference type="GeneID" id="14652530"/>
<evidence type="ECO:0000256" key="1">
    <source>
        <dbReference type="SAM" id="MobiDB-lite"/>
    </source>
</evidence>